<evidence type="ECO:0000259" key="1">
    <source>
        <dbReference type="Pfam" id="PF13191"/>
    </source>
</evidence>
<keyword evidence="3" id="KW-1185">Reference proteome</keyword>
<dbReference type="Pfam" id="PF13191">
    <property type="entry name" value="AAA_16"/>
    <property type="match status" value="1"/>
</dbReference>
<dbReference type="InParanoid" id="A9WAJ5"/>
<dbReference type="PANTHER" id="PTHR28653:SF1">
    <property type="entry name" value="ATPASE SWSAP1"/>
    <property type="match status" value="1"/>
</dbReference>
<dbReference type="eggNOG" id="COG1203">
    <property type="taxonomic scope" value="Bacteria"/>
</dbReference>
<dbReference type="PANTHER" id="PTHR28653">
    <property type="match status" value="1"/>
</dbReference>
<dbReference type="InterPro" id="IPR027417">
    <property type="entry name" value="P-loop_NTPase"/>
</dbReference>
<feature type="domain" description="Orc1-like AAA ATPase" evidence="1">
    <location>
        <begin position="65"/>
        <end position="186"/>
    </location>
</feature>
<dbReference type="HOGENOM" id="CLU_945602_0_0_0"/>
<organism evidence="2 3">
    <name type="scientific">Chloroflexus aurantiacus (strain ATCC 29366 / DSM 635 / J-10-fl)</name>
    <dbReference type="NCBI Taxonomy" id="324602"/>
    <lineage>
        <taxon>Bacteria</taxon>
        <taxon>Bacillati</taxon>
        <taxon>Chloroflexota</taxon>
        <taxon>Chloroflexia</taxon>
        <taxon>Chloroflexales</taxon>
        <taxon>Chloroflexineae</taxon>
        <taxon>Chloroflexaceae</taxon>
        <taxon>Chloroflexus</taxon>
    </lineage>
</organism>
<dbReference type="Proteomes" id="UP000002008">
    <property type="component" value="Chromosome"/>
</dbReference>
<proteinExistence type="predicted"/>
<sequence length="294" mass="33021">MSTPSPSPANSAPGGERSIQIKGNVTQSTLITGDNVQIFQRSLPEPVRTVFEDFITYYTDDVFGGREAELNALDAVLHDPNPYTLLVAPTGRGKSALLVRWVARLLQQGDWRVIFVPISIRFQTNKEQLVLHTLAYSLADLHDDLAQFQQYDRSSPDALRALIKDYLRRPLPDGVRCLLVIDGLDETVGWEVRTLLVIPANSRLKVVASARQRADRGYDAWREHLGWHVHRCRHFPLATLNRAALTDLLRAQGEPFATRAADPAFITQFERVSEGDPLELQSVDQSPARRHTDP</sequence>
<dbReference type="EnsemblBacteria" id="ABY36785">
    <property type="protein sequence ID" value="ABY36785"/>
    <property type="gene ID" value="Caur_3601"/>
</dbReference>
<reference evidence="3" key="1">
    <citation type="journal article" date="2011" name="BMC Genomics">
        <title>Complete genome sequence of the filamentous anoxygenic phototrophic bacterium Chloroflexus aurantiacus.</title>
        <authorList>
            <person name="Tang K.H."/>
            <person name="Barry K."/>
            <person name="Chertkov O."/>
            <person name="Dalin E."/>
            <person name="Han C.S."/>
            <person name="Hauser L.J."/>
            <person name="Honchak B.M."/>
            <person name="Karbach L.E."/>
            <person name="Land M.L."/>
            <person name="Lapidus A."/>
            <person name="Larimer F.W."/>
            <person name="Mikhailova N."/>
            <person name="Pitluck S."/>
            <person name="Pierson B.K."/>
            <person name="Blankenship R.E."/>
        </authorList>
    </citation>
    <scope>NUCLEOTIDE SEQUENCE [LARGE SCALE GENOMIC DNA]</scope>
    <source>
        <strain evidence="3">ATCC 29366 / DSM 635 / J-10-fl</strain>
    </source>
</reference>
<dbReference type="Gene3D" id="3.40.50.300">
    <property type="entry name" value="P-loop containing nucleotide triphosphate hydrolases"/>
    <property type="match status" value="1"/>
</dbReference>
<evidence type="ECO:0000313" key="2">
    <source>
        <dbReference type="EMBL" id="ABY36785.1"/>
    </source>
</evidence>
<dbReference type="EMBL" id="CP000909">
    <property type="protein sequence ID" value="ABY36785.1"/>
    <property type="molecule type" value="Genomic_DNA"/>
</dbReference>
<dbReference type="STRING" id="324602.Caur_3601"/>
<name>A9WAJ5_CHLAA</name>
<accession>A9WAJ5</accession>
<dbReference type="SUPFAM" id="SSF52540">
    <property type="entry name" value="P-loop containing nucleoside triphosphate hydrolases"/>
    <property type="match status" value="1"/>
</dbReference>
<dbReference type="InterPro" id="IPR041664">
    <property type="entry name" value="AAA_16"/>
</dbReference>
<protein>
    <recommendedName>
        <fullName evidence="1">Orc1-like AAA ATPase domain-containing protein</fullName>
    </recommendedName>
</protein>
<dbReference type="KEGG" id="cau:Caur_3601"/>
<dbReference type="PATRIC" id="fig|324602.8.peg.4052"/>
<gene>
    <name evidence="2" type="ordered locus">Caur_3601</name>
</gene>
<dbReference type="RefSeq" id="WP_012259438.1">
    <property type="nucleotide sequence ID" value="NC_010175.1"/>
</dbReference>
<dbReference type="AlphaFoldDB" id="A9WAJ5"/>
<evidence type="ECO:0000313" key="3">
    <source>
        <dbReference type="Proteomes" id="UP000002008"/>
    </source>
</evidence>